<organism evidence="1">
    <name type="scientific">bioreactor metagenome</name>
    <dbReference type="NCBI Taxonomy" id="1076179"/>
    <lineage>
        <taxon>unclassified sequences</taxon>
        <taxon>metagenomes</taxon>
        <taxon>ecological metagenomes</taxon>
    </lineage>
</organism>
<protein>
    <submittedName>
        <fullName evidence="1">Uncharacterized protein</fullName>
    </submittedName>
</protein>
<evidence type="ECO:0000313" key="1">
    <source>
        <dbReference type="EMBL" id="MPN53603.1"/>
    </source>
</evidence>
<reference evidence="1" key="1">
    <citation type="submission" date="2019-08" db="EMBL/GenBank/DDBJ databases">
        <authorList>
            <person name="Kucharzyk K."/>
            <person name="Murdoch R.W."/>
            <person name="Higgins S."/>
            <person name="Loffler F."/>
        </authorList>
    </citation>
    <scope>NUCLEOTIDE SEQUENCE</scope>
</reference>
<comment type="caution">
    <text evidence="1">The sequence shown here is derived from an EMBL/GenBank/DDBJ whole genome shotgun (WGS) entry which is preliminary data.</text>
</comment>
<gene>
    <name evidence="1" type="ORF">SDC9_201267</name>
</gene>
<accession>A0A645J2E1</accession>
<name>A0A645J2E1_9ZZZZ</name>
<dbReference type="AlphaFoldDB" id="A0A645J2E1"/>
<sequence>MAVPAEDHLISPAGMAHYAYLIGHGTRGQKQGRLFAQHICRQFLQPVYRRVIPIYIIAHHRIIHGLPHLPGWLGHRIAS</sequence>
<dbReference type="EMBL" id="VSSQ01120888">
    <property type="protein sequence ID" value="MPN53603.1"/>
    <property type="molecule type" value="Genomic_DNA"/>
</dbReference>
<proteinExistence type="predicted"/>